<reference evidence="2" key="1">
    <citation type="journal article" date="2019" name="Int. J. Syst. Evol. Microbiol.">
        <title>The Global Catalogue of Microorganisms (GCM) 10K type strain sequencing project: providing services to taxonomists for standard genome sequencing and annotation.</title>
        <authorList>
            <consortium name="The Broad Institute Genomics Platform"/>
            <consortium name="The Broad Institute Genome Sequencing Center for Infectious Disease"/>
            <person name="Wu L."/>
            <person name="Ma J."/>
        </authorList>
    </citation>
    <scope>NUCLEOTIDE SEQUENCE [LARGE SCALE GENOMIC DNA]</scope>
    <source>
        <strain evidence="2">JCM 18283</strain>
    </source>
</reference>
<accession>A0ABP9FZ99</accession>
<evidence type="ECO:0000313" key="1">
    <source>
        <dbReference type="EMBL" id="GAA4921940.1"/>
    </source>
</evidence>
<gene>
    <name evidence="1" type="ORF">GCM10023313_27320</name>
</gene>
<dbReference type="Proteomes" id="UP001501436">
    <property type="component" value="Unassembled WGS sequence"/>
</dbReference>
<dbReference type="RefSeq" id="WP_345331771.1">
    <property type="nucleotide sequence ID" value="NZ_BAABJI010000002.1"/>
</dbReference>
<evidence type="ECO:0000313" key="2">
    <source>
        <dbReference type="Proteomes" id="UP001501436"/>
    </source>
</evidence>
<name>A0ABP9FZ99_9SPHI</name>
<dbReference type="EMBL" id="BAABJI010000002">
    <property type="protein sequence ID" value="GAA4921940.1"/>
    <property type="molecule type" value="Genomic_DNA"/>
</dbReference>
<protein>
    <submittedName>
        <fullName evidence="1">Uncharacterized protein</fullName>
    </submittedName>
</protein>
<sequence length="89" mass="10365">MGAYKQKWMQILQRANLQGWTIEETADAIQINMPNVTDLKLIKDNIPNTIAALTLDIDVPKERLKFVFHNGYETFDYILNPNERDREGN</sequence>
<keyword evidence="2" id="KW-1185">Reference proteome</keyword>
<proteinExistence type="predicted"/>
<comment type="caution">
    <text evidence="1">The sequence shown here is derived from an EMBL/GenBank/DDBJ whole genome shotgun (WGS) entry which is preliminary data.</text>
</comment>
<organism evidence="1 2">
    <name type="scientific">Mucilaginibacter defluvii</name>
    <dbReference type="NCBI Taxonomy" id="1196019"/>
    <lineage>
        <taxon>Bacteria</taxon>
        <taxon>Pseudomonadati</taxon>
        <taxon>Bacteroidota</taxon>
        <taxon>Sphingobacteriia</taxon>
        <taxon>Sphingobacteriales</taxon>
        <taxon>Sphingobacteriaceae</taxon>
        <taxon>Mucilaginibacter</taxon>
    </lineage>
</organism>